<sequence length="194" mass="21081">MRGGAPGRRAWQDRRGWCRGAPRRIRAGAGGGRCRRRGCRRRAIWAGARARWRWRWMWRGGGARWMWRSRARGVEASATFGARVAEEEEAQGGEQREELGGEGVMEETRDGAADDGVVQLEAEKDVVEGVGRKVVDRRRGLRVGGGVGAGGSHGGWGWGLVVAGLVGIFFVGGQTDDYSGEKKVECGDGSGWRG</sequence>
<dbReference type="AlphaFoldDB" id="A0A8T0U1W5"/>
<evidence type="ECO:0000313" key="1">
    <source>
        <dbReference type="EMBL" id="KAG2615998.1"/>
    </source>
</evidence>
<evidence type="ECO:0000313" key="2">
    <source>
        <dbReference type="Proteomes" id="UP000823388"/>
    </source>
</evidence>
<name>A0A8T0U1W5_PANVG</name>
<accession>A0A8T0U1W5</accession>
<dbReference type="Proteomes" id="UP000823388">
    <property type="component" value="Chromosome 3N"/>
</dbReference>
<keyword evidence="2" id="KW-1185">Reference proteome</keyword>
<comment type="caution">
    <text evidence="1">The sequence shown here is derived from an EMBL/GenBank/DDBJ whole genome shotgun (WGS) entry which is preliminary data.</text>
</comment>
<dbReference type="EMBL" id="CM029042">
    <property type="protein sequence ID" value="KAG2615998.1"/>
    <property type="molecule type" value="Genomic_DNA"/>
</dbReference>
<organism evidence="1 2">
    <name type="scientific">Panicum virgatum</name>
    <name type="common">Blackwell switchgrass</name>
    <dbReference type="NCBI Taxonomy" id="38727"/>
    <lineage>
        <taxon>Eukaryota</taxon>
        <taxon>Viridiplantae</taxon>
        <taxon>Streptophyta</taxon>
        <taxon>Embryophyta</taxon>
        <taxon>Tracheophyta</taxon>
        <taxon>Spermatophyta</taxon>
        <taxon>Magnoliopsida</taxon>
        <taxon>Liliopsida</taxon>
        <taxon>Poales</taxon>
        <taxon>Poaceae</taxon>
        <taxon>PACMAD clade</taxon>
        <taxon>Panicoideae</taxon>
        <taxon>Panicodae</taxon>
        <taxon>Paniceae</taxon>
        <taxon>Panicinae</taxon>
        <taxon>Panicum</taxon>
        <taxon>Panicum sect. Hiantes</taxon>
    </lineage>
</organism>
<protein>
    <submittedName>
        <fullName evidence="1">Uncharacterized protein</fullName>
    </submittedName>
</protein>
<proteinExistence type="predicted"/>
<reference evidence="1" key="1">
    <citation type="submission" date="2020-05" db="EMBL/GenBank/DDBJ databases">
        <title>WGS assembly of Panicum virgatum.</title>
        <authorList>
            <person name="Lovell J.T."/>
            <person name="Jenkins J."/>
            <person name="Shu S."/>
            <person name="Juenger T.E."/>
            <person name="Schmutz J."/>
        </authorList>
    </citation>
    <scope>NUCLEOTIDE SEQUENCE</scope>
    <source>
        <strain evidence="1">AP13</strain>
    </source>
</reference>
<gene>
    <name evidence="1" type="ORF">PVAP13_3NG089485</name>
</gene>